<evidence type="ECO:0000256" key="3">
    <source>
        <dbReference type="ARBA" id="ARBA00022737"/>
    </source>
</evidence>
<keyword evidence="8" id="KW-1185">Reference proteome</keyword>
<dbReference type="Pfam" id="PF00168">
    <property type="entry name" value="C2"/>
    <property type="match status" value="1"/>
</dbReference>
<dbReference type="CDD" id="cd04037">
    <property type="entry name" value="C2E_Ferlin"/>
    <property type="match status" value="1"/>
</dbReference>
<comment type="subcellular location">
    <subcellularLocation>
        <location evidence="1">Membrane</location>
        <topology evidence="1">Single-pass membrane protein</topology>
    </subcellularLocation>
</comment>
<dbReference type="Proteomes" id="UP001162164">
    <property type="component" value="Unassembled WGS sequence"/>
</dbReference>
<reference evidence="7" key="1">
    <citation type="journal article" date="2023" name="Insect Mol. Biol.">
        <title>Genome sequencing provides insights into the evolution of gene families encoding plant cell wall-degrading enzymes in longhorned beetles.</title>
        <authorList>
            <person name="Shin N.R."/>
            <person name="Okamura Y."/>
            <person name="Kirsch R."/>
            <person name="Pauchet Y."/>
        </authorList>
    </citation>
    <scope>NUCLEOTIDE SEQUENCE</scope>
    <source>
        <strain evidence="7">MMC_N1</strain>
    </source>
</reference>
<evidence type="ECO:0000256" key="1">
    <source>
        <dbReference type="ARBA" id="ARBA00004167"/>
    </source>
</evidence>
<dbReference type="InterPro" id="IPR037723">
    <property type="entry name" value="C2D_Ferlin"/>
</dbReference>
<dbReference type="InterPro" id="IPR035892">
    <property type="entry name" value="C2_domain_sf"/>
</dbReference>
<accession>A0ABQ9IS45</accession>
<evidence type="ECO:0000259" key="6">
    <source>
        <dbReference type="PROSITE" id="PS50004"/>
    </source>
</evidence>
<keyword evidence="5" id="KW-0472">Membrane</keyword>
<organism evidence="7 8">
    <name type="scientific">Molorchus minor</name>
    <dbReference type="NCBI Taxonomy" id="1323400"/>
    <lineage>
        <taxon>Eukaryota</taxon>
        <taxon>Metazoa</taxon>
        <taxon>Ecdysozoa</taxon>
        <taxon>Arthropoda</taxon>
        <taxon>Hexapoda</taxon>
        <taxon>Insecta</taxon>
        <taxon>Pterygota</taxon>
        <taxon>Neoptera</taxon>
        <taxon>Endopterygota</taxon>
        <taxon>Coleoptera</taxon>
        <taxon>Polyphaga</taxon>
        <taxon>Cucujiformia</taxon>
        <taxon>Chrysomeloidea</taxon>
        <taxon>Cerambycidae</taxon>
        <taxon>Lamiinae</taxon>
        <taxon>Monochamini</taxon>
        <taxon>Molorchus</taxon>
    </lineage>
</organism>
<dbReference type="PROSITE" id="PS50004">
    <property type="entry name" value="C2"/>
    <property type="match status" value="2"/>
</dbReference>
<evidence type="ECO:0000256" key="2">
    <source>
        <dbReference type="ARBA" id="ARBA00022692"/>
    </source>
</evidence>
<evidence type="ECO:0000313" key="7">
    <source>
        <dbReference type="EMBL" id="KAJ8959920.1"/>
    </source>
</evidence>
<sequence>MFENQLHRTAPDEVDEKIINALDYVATAGKKYIDIVSEYNLNLSTTLDKERKCMCLKEMAQVVEKVSTVYNKKLKKKMFGKLQNIHRKLEALILDVQDCWPDVFLWMICGTKRVACFQIPARDIAFSAVDEEKGEFCGVKRSICLYIFQLRAHVLQGKISAGFDKSGLADTFVRIIIGNQLKDTQVVKISLHPVWDEMLILNNIVQYGSKSYIKNSAPDVVLEVFDKDSFLPKRPTEDEYACLVDQGKTELVGRCSVTPVVKFIEEPYSPPVFPPKLKWHKMVQNKEVLGEVLAALELLEVSGPNIEETKPAHMEIVKIPNAIKPEMVSYKIEVLFWGVRDMKKVNHIQINRPRISVICGDEILLSDTIENGKRNSNFSTQCKSLDVACSCSSYRFRKEYDPPLCMKLHDSRRFGVYTFAGVHVSSIAEFKFFPITAAERTVQLSRHNMSPHVSLISSEVSLCPGRECPKIERLDKSKFTQSERFTQSEKFTQSDKTKYDCRWLLVYIKQLFDRKNGLFKSKTMSSLGTYEPLPQEADDSEDFDWWTKFYDSIEKRRSNGGPEKGVEVRRPILKIYPNELERQPEFKGFTDILTSFEMYKRQTYGGRNSRRGEHNRRAVKIYRWPLENDSTYVTPCGLPLTHGVFQSLPSNEPLRYLLRVYCVRAIGLRPKDLNGKSDPYLWLNLNDKVIKDRQNHVAGQVDPVFGKCFEFNGSFPNDYSLTIAVWDFDKASADDLIGETKIDLENRFYTKHRAYCGIAENYDE</sequence>
<dbReference type="Gene3D" id="2.60.40.150">
    <property type="entry name" value="C2 domain"/>
    <property type="match status" value="2"/>
</dbReference>
<dbReference type="CDD" id="cd04017">
    <property type="entry name" value="C2D_Ferlin"/>
    <property type="match status" value="1"/>
</dbReference>
<keyword evidence="4" id="KW-1133">Transmembrane helix</keyword>
<dbReference type="InterPro" id="IPR012561">
    <property type="entry name" value="Ferlin_B-domain"/>
</dbReference>
<proteinExistence type="predicted"/>
<dbReference type="InterPro" id="IPR000008">
    <property type="entry name" value="C2_dom"/>
</dbReference>
<dbReference type="PANTHER" id="PTHR12546">
    <property type="entry name" value="FER-1-LIKE"/>
    <property type="match status" value="1"/>
</dbReference>
<evidence type="ECO:0000256" key="4">
    <source>
        <dbReference type="ARBA" id="ARBA00022989"/>
    </source>
</evidence>
<feature type="domain" description="C2" evidence="6">
    <location>
        <begin position="639"/>
        <end position="757"/>
    </location>
</feature>
<evidence type="ECO:0000313" key="8">
    <source>
        <dbReference type="Proteomes" id="UP001162164"/>
    </source>
</evidence>
<evidence type="ECO:0000256" key="5">
    <source>
        <dbReference type="ARBA" id="ARBA00023136"/>
    </source>
</evidence>
<comment type="caution">
    <text evidence="7">The sequence shown here is derived from an EMBL/GenBank/DDBJ whole genome shotgun (WGS) entry which is preliminary data.</text>
</comment>
<keyword evidence="2" id="KW-0812">Transmembrane</keyword>
<protein>
    <recommendedName>
        <fullName evidence="6">C2 domain-containing protein</fullName>
    </recommendedName>
</protein>
<dbReference type="InterPro" id="IPR037721">
    <property type="entry name" value="Ferlin"/>
</dbReference>
<dbReference type="SUPFAM" id="SSF49562">
    <property type="entry name" value="C2 domain (Calcium/lipid-binding domain, CaLB)"/>
    <property type="match status" value="3"/>
</dbReference>
<dbReference type="SMART" id="SM01201">
    <property type="entry name" value="FerB"/>
    <property type="match status" value="1"/>
</dbReference>
<keyword evidence="3" id="KW-0677">Repeat</keyword>
<name>A0ABQ9IS45_9CUCU</name>
<dbReference type="Pfam" id="PF08150">
    <property type="entry name" value="FerB"/>
    <property type="match status" value="1"/>
</dbReference>
<feature type="domain" description="C2" evidence="6">
    <location>
        <begin position="120"/>
        <end position="273"/>
    </location>
</feature>
<gene>
    <name evidence="7" type="ORF">NQ317_007807</name>
</gene>
<dbReference type="PANTHER" id="PTHR12546:SF60">
    <property type="entry name" value="MISFIRE, ISOFORM F"/>
    <property type="match status" value="1"/>
</dbReference>
<dbReference type="InterPro" id="IPR037724">
    <property type="entry name" value="C2E_Ferlin"/>
</dbReference>
<dbReference type="SMART" id="SM00239">
    <property type="entry name" value="C2"/>
    <property type="match status" value="2"/>
</dbReference>
<dbReference type="EMBL" id="JAPWTJ010003246">
    <property type="protein sequence ID" value="KAJ8959920.1"/>
    <property type="molecule type" value="Genomic_DNA"/>
</dbReference>